<evidence type="ECO:0000313" key="2">
    <source>
        <dbReference type="EMBL" id="GAF98920.1"/>
    </source>
</evidence>
<dbReference type="PROSITE" id="PS51371">
    <property type="entry name" value="CBS"/>
    <property type="match status" value="1"/>
</dbReference>
<feature type="domain" description="CBS" evidence="1">
    <location>
        <begin position="10"/>
        <end position="77"/>
    </location>
</feature>
<accession>X0VEF2</accession>
<dbReference type="AlphaFoldDB" id="X0VEF2"/>
<protein>
    <recommendedName>
        <fullName evidence="1">CBS domain-containing protein</fullName>
    </recommendedName>
</protein>
<dbReference type="InterPro" id="IPR046342">
    <property type="entry name" value="CBS_dom_sf"/>
</dbReference>
<evidence type="ECO:0000259" key="1">
    <source>
        <dbReference type="PROSITE" id="PS51371"/>
    </source>
</evidence>
<organism evidence="2">
    <name type="scientific">marine sediment metagenome</name>
    <dbReference type="NCBI Taxonomy" id="412755"/>
    <lineage>
        <taxon>unclassified sequences</taxon>
        <taxon>metagenomes</taxon>
        <taxon>ecological metagenomes</taxon>
    </lineage>
</organism>
<dbReference type="EMBL" id="BARS01010996">
    <property type="protein sequence ID" value="GAF98920.1"/>
    <property type="molecule type" value="Genomic_DNA"/>
</dbReference>
<dbReference type="SUPFAM" id="SSF54631">
    <property type="entry name" value="CBS-domain pair"/>
    <property type="match status" value="1"/>
</dbReference>
<comment type="caution">
    <text evidence="2">The sequence shown here is derived from an EMBL/GenBank/DDBJ whole genome shotgun (WGS) entry which is preliminary data.</text>
</comment>
<gene>
    <name evidence="2" type="ORF">S01H1_20167</name>
</gene>
<reference evidence="2" key="1">
    <citation type="journal article" date="2014" name="Front. Microbiol.">
        <title>High frequency of phylogenetically diverse reductive dehalogenase-homologous genes in deep subseafloor sedimentary metagenomes.</title>
        <authorList>
            <person name="Kawai M."/>
            <person name="Futagami T."/>
            <person name="Toyoda A."/>
            <person name="Takaki Y."/>
            <person name="Nishi S."/>
            <person name="Hori S."/>
            <person name="Arai W."/>
            <person name="Tsubouchi T."/>
            <person name="Morono Y."/>
            <person name="Uchiyama I."/>
            <person name="Ito T."/>
            <person name="Fujiyama A."/>
            <person name="Inagaki F."/>
            <person name="Takami H."/>
        </authorList>
    </citation>
    <scope>NUCLEOTIDE SEQUENCE</scope>
    <source>
        <strain evidence="2">Expedition CK06-06</strain>
    </source>
</reference>
<sequence>MKKKLVKALMVPLAEYATVSQEATLFETVIALEKSQEKFDQSRYPHRAVLIYDKNDNIVGKVSQLDILRALEPKFETMGIPGSLSRFGLT</sequence>
<name>X0VEF2_9ZZZZ</name>
<proteinExistence type="predicted"/>
<feature type="non-terminal residue" evidence="2">
    <location>
        <position position="90"/>
    </location>
</feature>
<dbReference type="InterPro" id="IPR000644">
    <property type="entry name" value="CBS_dom"/>
</dbReference>